<organism evidence="1 2">
    <name type="scientific">Mordavella massiliensis</name>
    <dbReference type="NCBI Taxonomy" id="1871024"/>
    <lineage>
        <taxon>Bacteria</taxon>
        <taxon>Bacillati</taxon>
        <taxon>Bacillota</taxon>
        <taxon>Clostridia</taxon>
        <taxon>Eubacteriales</taxon>
        <taxon>Clostridiaceae</taxon>
        <taxon>Mordavella</taxon>
    </lineage>
</organism>
<comment type="caution">
    <text evidence="1">The sequence shown here is derived from an EMBL/GenBank/DDBJ whole genome shotgun (WGS) entry which is preliminary data.</text>
</comment>
<reference evidence="1" key="2">
    <citation type="journal article" date="2021" name="Sci. Rep.">
        <title>The distribution of antibiotic resistance genes in chicken gut microbiota commensals.</title>
        <authorList>
            <person name="Juricova H."/>
            <person name="Matiasovicova J."/>
            <person name="Kubasova T."/>
            <person name="Cejkova D."/>
            <person name="Rychlik I."/>
        </authorList>
    </citation>
    <scope>NUCLEOTIDE SEQUENCE</scope>
    <source>
        <strain evidence="1">An582</strain>
    </source>
</reference>
<gene>
    <name evidence="1" type="ORF">H6A20_00920</name>
</gene>
<evidence type="ECO:0000313" key="1">
    <source>
        <dbReference type="EMBL" id="MBM6947225.1"/>
    </source>
</evidence>
<reference evidence="1" key="1">
    <citation type="submission" date="2020-08" db="EMBL/GenBank/DDBJ databases">
        <authorList>
            <person name="Cejkova D."/>
            <person name="Kubasova T."/>
            <person name="Jahodarova E."/>
            <person name="Rychlik I."/>
        </authorList>
    </citation>
    <scope>NUCLEOTIDE SEQUENCE</scope>
    <source>
        <strain evidence="1">An582</strain>
    </source>
</reference>
<dbReference type="InterPro" id="IPR043756">
    <property type="entry name" value="DUF5702"/>
</dbReference>
<name>A0A938XAD8_9CLOT</name>
<proteinExistence type="predicted"/>
<dbReference type="Pfam" id="PF18960">
    <property type="entry name" value="DUF5702"/>
    <property type="match status" value="1"/>
</dbReference>
<sequence>MTAFLALIFILLISFAGSLLESASIQSAKNYRRADVNRALESVFAEYQRELLEEYDLFALEGSYESGSWGEEKVTGRLAFYGAGSMEHDITRLEILTDRGGSPFLVQVEDWVRHRYGLDKLEGLLGNAQIWGGQEQAAEDYRKKEQAGEDHLASLLEEQEQQLPEEENPLDHVEGLRKSPLLSLVMPRDRQVSDKQTDLSGQPSRRSLVSGYGSFDDVAEQGEASRLALGVYLLDHFSCAVPEGDGSGEEAVGPLAYELEYILAGKASDRENLEAAVQKILLIRLAANFAYIQTDSVRKAEASAMAGTLCALLAVPAVIQAVTQAILFAWSFGESIVDIRALLGGRKVPLVKDSESWQLTLSSLLKLGDGEEWNEGKDTTGGMAYRDYIQMLLFLTGTGEAAMRSLDLIEMDLRTEKGLDWFRADHCITKLELDSRCSLRRGISYRFSTYFGYN</sequence>
<dbReference type="AlphaFoldDB" id="A0A938XAD8"/>
<dbReference type="Proteomes" id="UP000705508">
    <property type="component" value="Unassembled WGS sequence"/>
</dbReference>
<dbReference type="EMBL" id="JACJKS010000001">
    <property type="protein sequence ID" value="MBM6947225.1"/>
    <property type="molecule type" value="Genomic_DNA"/>
</dbReference>
<protein>
    <submittedName>
        <fullName evidence="1">Uncharacterized protein</fullName>
    </submittedName>
</protein>
<accession>A0A938XAD8</accession>
<evidence type="ECO:0000313" key="2">
    <source>
        <dbReference type="Proteomes" id="UP000705508"/>
    </source>
</evidence>